<evidence type="ECO:0000313" key="3">
    <source>
        <dbReference type="Proteomes" id="UP000236584"/>
    </source>
</evidence>
<dbReference type="Proteomes" id="UP000236584">
    <property type="component" value="Chromosome"/>
</dbReference>
<keyword evidence="3" id="KW-1185">Reference proteome</keyword>
<reference evidence="2 3" key="1">
    <citation type="submission" date="2018-01" db="EMBL/GenBank/DDBJ databases">
        <title>Complete genome sequence of Salinigranum rubrum GX10T, an extremely halophilic archaeon isolated from a marine solar saltern.</title>
        <authorList>
            <person name="Han S."/>
        </authorList>
    </citation>
    <scope>NUCLEOTIDE SEQUENCE [LARGE SCALE GENOMIC DNA]</scope>
    <source>
        <strain evidence="2 3">GX10</strain>
    </source>
</reference>
<protein>
    <recommendedName>
        <fullName evidence="1">DUF8048 domain-containing protein</fullName>
    </recommendedName>
</protein>
<accession>A0A2I8VHY5</accession>
<dbReference type="InterPro" id="IPR058361">
    <property type="entry name" value="DUF8048"/>
</dbReference>
<organism evidence="2 3">
    <name type="scientific">Salinigranum rubrum</name>
    <dbReference type="NCBI Taxonomy" id="755307"/>
    <lineage>
        <taxon>Archaea</taxon>
        <taxon>Methanobacteriati</taxon>
        <taxon>Methanobacteriota</taxon>
        <taxon>Stenosarchaea group</taxon>
        <taxon>Halobacteria</taxon>
        <taxon>Halobacteriales</taxon>
        <taxon>Haloferacaceae</taxon>
        <taxon>Salinigranum</taxon>
    </lineage>
</organism>
<evidence type="ECO:0000313" key="2">
    <source>
        <dbReference type="EMBL" id="AUV81546.1"/>
    </source>
</evidence>
<dbReference type="KEGG" id="srub:C2R22_07655"/>
<dbReference type="GeneID" id="35591955"/>
<evidence type="ECO:0000259" key="1">
    <source>
        <dbReference type="Pfam" id="PF26222"/>
    </source>
</evidence>
<dbReference type="OrthoDB" id="339814at2157"/>
<name>A0A2I8VHY5_9EURY</name>
<dbReference type="RefSeq" id="WP_103425234.1">
    <property type="nucleotide sequence ID" value="NZ_CP026309.1"/>
</dbReference>
<gene>
    <name evidence="2" type="ORF">C2R22_07655</name>
</gene>
<dbReference type="AlphaFoldDB" id="A0A2I8VHY5"/>
<dbReference type="EMBL" id="CP026309">
    <property type="protein sequence ID" value="AUV81546.1"/>
    <property type="molecule type" value="Genomic_DNA"/>
</dbReference>
<proteinExistence type="predicted"/>
<sequence>MTRDPLAPFDDRVFDAVAEEYDASTTTLRDLVRRQQELVRRLPGVDDIVYEWRRGFPNDPVVERREEAYYLSVADTVWPEFATALSLDDREATLLRAVHRRQLEASVGGRPTGERGAMVLTRE</sequence>
<dbReference type="Pfam" id="PF26222">
    <property type="entry name" value="DUF8048"/>
    <property type="match status" value="1"/>
</dbReference>
<feature type="domain" description="DUF8048" evidence="1">
    <location>
        <begin position="7"/>
        <end position="111"/>
    </location>
</feature>